<name>A0A6M4IPA4_9BACT</name>
<feature type="region of interest" description="Disordered" evidence="1">
    <location>
        <begin position="158"/>
        <end position="179"/>
    </location>
</feature>
<keyword evidence="3" id="KW-1185">Reference proteome</keyword>
<evidence type="ECO:0000313" key="3">
    <source>
        <dbReference type="Proteomes" id="UP000500938"/>
    </source>
</evidence>
<evidence type="ECO:0000256" key="1">
    <source>
        <dbReference type="SAM" id="MobiDB-lite"/>
    </source>
</evidence>
<dbReference type="Proteomes" id="UP000500938">
    <property type="component" value="Chromosome"/>
</dbReference>
<dbReference type="KEGG" id="ggr:HKW67_15245"/>
<evidence type="ECO:0000313" key="2">
    <source>
        <dbReference type="EMBL" id="QJR36774.1"/>
    </source>
</evidence>
<protein>
    <submittedName>
        <fullName evidence="2">Uncharacterized protein</fullName>
    </submittedName>
</protein>
<dbReference type="EMBL" id="CP053085">
    <property type="protein sequence ID" value="QJR36774.1"/>
    <property type="molecule type" value="Genomic_DNA"/>
</dbReference>
<gene>
    <name evidence="2" type="ORF">HKW67_15245</name>
</gene>
<organism evidence="2 3">
    <name type="scientific">Gemmatimonas groenlandica</name>
    <dbReference type="NCBI Taxonomy" id="2732249"/>
    <lineage>
        <taxon>Bacteria</taxon>
        <taxon>Pseudomonadati</taxon>
        <taxon>Gemmatimonadota</taxon>
        <taxon>Gemmatimonadia</taxon>
        <taxon>Gemmatimonadales</taxon>
        <taxon>Gemmatimonadaceae</taxon>
        <taxon>Gemmatimonas</taxon>
    </lineage>
</organism>
<dbReference type="AlphaFoldDB" id="A0A6M4IPA4"/>
<sequence>MRERILGELTLGLWDKIIEGAAAHDAKSAENDVRRAVERSRAILASTPPGRARLARAAGERVFQIDLPLSTTTAAVVPMVGALTNSTGANHGSTIDLIEREGWRLEHVGYVFRATGSESRDKFLASGQQEAISGEIIGIYLFRVAALDVEEITLTEQSLESDAQPPIESSMLVDSSGWP</sequence>
<dbReference type="RefSeq" id="WP_171226207.1">
    <property type="nucleotide sequence ID" value="NZ_CP053085.1"/>
</dbReference>
<reference evidence="2 3" key="1">
    <citation type="submission" date="2020-05" db="EMBL/GenBank/DDBJ databases">
        <title>Complete genome sequence of Gemmatimonas greenlandica TET16.</title>
        <authorList>
            <person name="Zeng Y."/>
        </authorList>
    </citation>
    <scope>NUCLEOTIDE SEQUENCE [LARGE SCALE GENOMIC DNA]</scope>
    <source>
        <strain evidence="2 3">TET16</strain>
    </source>
</reference>
<accession>A0A6M4IPA4</accession>
<proteinExistence type="predicted"/>